<sequence length="49" mass="5214">ESHCELPQESHSLIQGSTKPMQMLQLGGCPIGISVLKAFGTSDIPVQYG</sequence>
<reference evidence="1" key="1">
    <citation type="submission" date="2021-06" db="EMBL/GenBank/DDBJ databases">
        <authorList>
            <person name="Kallberg Y."/>
            <person name="Tangrot J."/>
            <person name="Rosling A."/>
        </authorList>
    </citation>
    <scope>NUCLEOTIDE SEQUENCE</scope>
    <source>
        <strain evidence="1">BR232B</strain>
    </source>
</reference>
<evidence type="ECO:0000313" key="1">
    <source>
        <dbReference type="EMBL" id="CAG8673913.1"/>
    </source>
</evidence>
<proteinExistence type="predicted"/>
<dbReference type="EMBL" id="CAJVPI010005427">
    <property type="protein sequence ID" value="CAG8673913.1"/>
    <property type="molecule type" value="Genomic_DNA"/>
</dbReference>
<feature type="non-terminal residue" evidence="1">
    <location>
        <position position="1"/>
    </location>
</feature>
<gene>
    <name evidence="1" type="ORF">PBRASI_LOCUS11448</name>
</gene>
<dbReference type="Proteomes" id="UP000789739">
    <property type="component" value="Unassembled WGS sequence"/>
</dbReference>
<accession>A0A9N9HGK6</accession>
<organism evidence="1 2">
    <name type="scientific">Paraglomus brasilianum</name>
    <dbReference type="NCBI Taxonomy" id="144538"/>
    <lineage>
        <taxon>Eukaryota</taxon>
        <taxon>Fungi</taxon>
        <taxon>Fungi incertae sedis</taxon>
        <taxon>Mucoromycota</taxon>
        <taxon>Glomeromycotina</taxon>
        <taxon>Glomeromycetes</taxon>
        <taxon>Paraglomerales</taxon>
        <taxon>Paraglomeraceae</taxon>
        <taxon>Paraglomus</taxon>
    </lineage>
</organism>
<protein>
    <submittedName>
        <fullName evidence="1">10749_t:CDS:1</fullName>
    </submittedName>
</protein>
<name>A0A9N9HGK6_9GLOM</name>
<keyword evidence="2" id="KW-1185">Reference proteome</keyword>
<dbReference type="AlphaFoldDB" id="A0A9N9HGK6"/>
<evidence type="ECO:0000313" key="2">
    <source>
        <dbReference type="Proteomes" id="UP000789739"/>
    </source>
</evidence>
<comment type="caution">
    <text evidence="1">The sequence shown here is derived from an EMBL/GenBank/DDBJ whole genome shotgun (WGS) entry which is preliminary data.</text>
</comment>